<proteinExistence type="predicted"/>
<keyword evidence="2" id="KW-1185">Reference proteome</keyword>
<protein>
    <submittedName>
        <fullName evidence="1">Uncharacterized protein</fullName>
    </submittedName>
</protein>
<reference evidence="1" key="1">
    <citation type="submission" date="2020-05" db="EMBL/GenBank/DDBJ databases">
        <title>Large-scale comparative analyses of tick genomes elucidate their genetic diversity and vector capacities.</title>
        <authorList>
            <person name="Jia N."/>
            <person name="Wang J."/>
            <person name="Shi W."/>
            <person name="Du L."/>
            <person name="Sun Y."/>
            <person name="Zhan W."/>
            <person name="Jiang J."/>
            <person name="Wang Q."/>
            <person name="Zhang B."/>
            <person name="Ji P."/>
            <person name="Sakyi L.B."/>
            <person name="Cui X."/>
            <person name="Yuan T."/>
            <person name="Jiang B."/>
            <person name="Yang W."/>
            <person name="Lam T.T.-Y."/>
            <person name="Chang Q."/>
            <person name="Ding S."/>
            <person name="Wang X."/>
            <person name="Zhu J."/>
            <person name="Ruan X."/>
            <person name="Zhao L."/>
            <person name="Wei J."/>
            <person name="Que T."/>
            <person name="Du C."/>
            <person name="Cheng J."/>
            <person name="Dai P."/>
            <person name="Han X."/>
            <person name="Huang E."/>
            <person name="Gao Y."/>
            <person name="Liu J."/>
            <person name="Shao H."/>
            <person name="Ye R."/>
            <person name="Li L."/>
            <person name="Wei W."/>
            <person name="Wang X."/>
            <person name="Wang C."/>
            <person name="Yang T."/>
            <person name="Huo Q."/>
            <person name="Li W."/>
            <person name="Guo W."/>
            <person name="Chen H."/>
            <person name="Zhou L."/>
            <person name="Ni X."/>
            <person name="Tian J."/>
            <person name="Zhou Y."/>
            <person name="Sheng Y."/>
            <person name="Liu T."/>
            <person name="Pan Y."/>
            <person name="Xia L."/>
            <person name="Li J."/>
            <person name="Zhao F."/>
            <person name="Cao W."/>
        </authorList>
    </citation>
    <scope>NUCLEOTIDE SEQUENCE</scope>
    <source>
        <strain evidence="1">Dsil-2018</strain>
    </source>
</reference>
<gene>
    <name evidence="1" type="ORF">HPB49_002423</name>
</gene>
<comment type="caution">
    <text evidence="1">The sequence shown here is derived from an EMBL/GenBank/DDBJ whole genome shotgun (WGS) entry which is preliminary data.</text>
</comment>
<evidence type="ECO:0000313" key="2">
    <source>
        <dbReference type="Proteomes" id="UP000821865"/>
    </source>
</evidence>
<dbReference type="EMBL" id="CM023478">
    <property type="protein sequence ID" value="KAH7932772.1"/>
    <property type="molecule type" value="Genomic_DNA"/>
</dbReference>
<dbReference type="Proteomes" id="UP000821865">
    <property type="component" value="Chromosome 9"/>
</dbReference>
<organism evidence="1 2">
    <name type="scientific">Dermacentor silvarum</name>
    <name type="common">Tick</name>
    <dbReference type="NCBI Taxonomy" id="543639"/>
    <lineage>
        <taxon>Eukaryota</taxon>
        <taxon>Metazoa</taxon>
        <taxon>Ecdysozoa</taxon>
        <taxon>Arthropoda</taxon>
        <taxon>Chelicerata</taxon>
        <taxon>Arachnida</taxon>
        <taxon>Acari</taxon>
        <taxon>Parasitiformes</taxon>
        <taxon>Ixodida</taxon>
        <taxon>Ixodoidea</taxon>
        <taxon>Ixodidae</taxon>
        <taxon>Rhipicephalinae</taxon>
        <taxon>Dermacentor</taxon>
    </lineage>
</organism>
<sequence length="375" mass="43009">MCWFSRVTRLILYHNLMLLMGRSDNVWEMACPSRLCQIWGTMPALGTENLLLCPVTLATLVANCPMLLEIQAPLEDIVMLADNFRTQSPRAPLPPLFGKCRELTLGSHCLRSNSTIMMAEASLACIRKAVEWYPHLEQLQVTTKSPEVLTRITEFSRLKRINIMCAVQDVMCPFDPYITRMLRALPLTHLTLKCFKGVHLSTIARTCENLECLSLLCCYICDEKIQPGMFSKLKSLEISNSIMEDTFFTLLSVTEGLTRLYLDGEGVISAYVRWPSYQRPIHLAMEQLTLVTDWTLPALCVMPKQLSRMIESMPALKRLSTDSYDIRLFVQNYHPHVAVAWTTCTTCMAEFPKIDEIQQEFWHLTHCDKKDKEKK</sequence>
<name>A0ACB8C1V9_DERSI</name>
<evidence type="ECO:0000313" key="1">
    <source>
        <dbReference type="EMBL" id="KAH7932772.1"/>
    </source>
</evidence>
<accession>A0ACB8C1V9</accession>